<keyword evidence="2" id="KW-1185">Reference proteome</keyword>
<dbReference type="EMBL" id="JBBPBM010000025">
    <property type="protein sequence ID" value="KAK8540184.1"/>
    <property type="molecule type" value="Genomic_DNA"/>
</dbReference>
<accession>A0ABR2DLN0</accession>
<evidence type="ECO:0000313" key="1">
    <source>
        <dbReference type="EMBL" id="KAK8540184.1"/>
    </source>
</evidence>
<organism evidence="1 2">
    <name type="scientific">Hibiscus sabdariffa</name>
    <name type="common">roselle</name>
    <dbReference type="NCBI Taxonomy" id="183260"/>
    <lineage>
        <taxon>Eukaryota</taxon>
        <taxon>Viridiplantae</taxon>
        <taxon>Streptophyta</taxon>
        <taxon>Embryophyta</taxon>
        <taxon>Tracheophyta</taxon>
        <taxon>Spermatophyta</taxon>
        <taxon>Magnoliopsida</taxon>
        <taxon>eudicotyledons</taxon>
        <taxon>Gunneridae</taxon>
        <taxon>Pentapetalae</taxon>
        <taxon>rosids</taxon>
        <taxon>malvids</taxon>
        <taxon>Malvales</taxon>
        <taxon>Malvaceae</taxon>
        <taxon>Malvoideae</taxon>
        <taxon>Hibiscus</taxon>
    </lineage>
</organism>
<dbReference type="Proteomes" id="UP001472677">
    <property type="component" value="Unassembled WGS sequence"/>
</dbReference>
<protein>
    <submittedName>
        <fullName evidence="1">Uncharacterized protein</fullName>
    </submittedName>
</protein>
<gene>
    <name evidence="1" type="ORF">V6N12_046475</name>
</gene>
<name>A0ABR2DLN0_9ROSI</name>
<sequence>MSSRGLKLAVPPEMQQNPCLELNNGDSSRARVLCPKGIREYSLHVGNISAWHAKWAAKYPVALSFLHFCLFCAPECCSISATMGVPSREETAGSKVHVITLLIILPGILQHLFSLSPCNCTPAHHHQTAPFSSNTNPPQAKRLETNTHAIMQTKCT</sequence>
<proteinExistence type="predicted"/>
<evidence type="ECO:0000313" key="2">
    <source>
        <dbReference type="Proteomes" id="UP001472677"/>
    </source>
</evidence>
<reference evidence="1 2" key="1">
    <citation type="journal article" date="2024" name="G3 (Bethesda)">
        <title>Genome assembly of Hibiscus sabdariffa L. provides insights into metabolisms of medicinal natural products.</title>
        <authorList>
            <person name="Kim T."/>
        </authorList>
    </citation>
    <scope>NUCLEOTIDE SEQUENCE [LARGE SCALE GENOMIC DNA]</scope>
    <source>
        <strain evidence="1">TK-2024</strain>
        <tissue evidence="1">Old leaves</tissue>
    </source>
</reference>
<comment type="caution">
    <text evidence="1">The sequence shown here is derived from an EMBL/GenBank/DDBJ whole genome shotgun (WGS) entry which is preliminary data.</text>
</comment>